<feature type="compositionally biased region" description="Gly residues" evidence="1">
    <location>
        <begin position="28"/>
        <end position="39"/>
    </location>
</feature>
<feature type="compositionally biased region" description="Polar residues" evidence="1">
    <location>
        <begin position="344"/>
        <end position="354"/>
    </location>
</feature>
<evidence type="ECO:0000313" key="4">
    <source>
        <dbReference type="Proteomes" id="UP000531561"/>
    </source>
</evidence>
<sequence length="417" mass="43426">MASQDYPPGFGDEEVQGGGTDWWEGNQLDGGDGGPGPGNMNGATNMGNGNNMGVNNNGNNGNGPPPRPQNSNSPPSTTNSPTTTSSYDSAISTNTITTTTAAASTTSSSPSASYISPTSINTNTTSTVDTSYSSTSSSYFSTPTPTITPTSSNSSTLLAPTTSISSTTTTTSSSTIDATLMSNTGAGTQSVGVTILPSTTSIQHGLSKGSIAGITIGSLALLALILTAIWYFLRRKKKNKQHRKSIGGFGVAEWNGSGMGGNMTQVNESPAYAGKITAGMGVQRILTWNTMRSLTGTHTRASSSISQTPSTPSTASQSTLQNPFTDQPHFSSFSFPFSPAQQPKTPDQPTSNVKTVEEGPHEDIVDFGDSIDWIRKRDRMRDRERSGLTGPDLGSGMGEGKPDWRYSVRVNGGGNNL</sequence>
<accession>A0A8H6EJC6</accession>
<feature type="compositionally biased region" description="Low complexity" evidence="1">
    <location>
        <begin position="301"/>
        <end position="319"/>
    </location>
</feature>
<feature type="compositionally biased region" description="Low complexity" evidence="1">
    <location>
        <begin position="69"/>
        <end position="170"/>
    </location>
</feature>
<dbReference type="RefSeq" id="XP_037193342.1">
    <property type="nucleotide sequence ID" value="XM_037334808.1"/>
</dbReference>
<evidence type="ECO:0000313" key="3">
    <source>
        <dbReference type="EMBL" id="KAF5874396.1"/>
    </source>
</evidence>
<dbReference type="OrthoDB" id="3564534at2759"/>
<keyword evidence="2" id="KW-0472">Membrane</keyword>
<dbReference type="Proteomes" id="UP000531561">
    <property type="component" value="Unassembled WGS sequence"/>
</dbReference>
<name>A0A8H6EJC6_9HELO</name>
<feature type="region of interest" description="Disordered" evidence="1">
    <location>
        <begin position="297"/>
        <end position="359"/>
    </location>
</feature>
<protein>
    <recommendedName>
        <fullName evidence="5">REJ domain-containing protein</fullName>
    </recommendedName>
</protein>
<comment type="caution">
    <text evidence="3">The sequence shown here is derived from an EMBL/GenBank/DDBJ whole genome shotgun (WGS) entry which is preliminary data.</text>
</comment>
<evidence type="ECO:0008006" key="5">
    <source>
        <dbReference type="Google" id="ProtNLM"/>
    </source>
</evidence>
<evidence type="ECO:0000256" key="2">
    <source>
        <dbReference type="SAM" id="Phobius"/>
    </source>
</evidence>
<feature type="compositionally biased region" description="Low complexity" evidence="1">
    <location>
        <begin position="40"/>
        <end position="59"/>
    </location>
</feature>
<reference evidence="3 4" key="1">
    <citation type="journal article" date="2020" name="Phytopathology">
        <title>A high-quality genome resource of Botrytis fragariae, a new and rapidly spreading fungal pathogen causing strawberry gray mold in the U.S.A.</title>
        <authorList>
            <person name="Wu Y."/>
            <person name="Saski C.A."/>
            <person name="Schnabel G."/>
            <person name="Xiao S."/>
            <person name="Hu M."/>
        </authorList>
    </citation>
    <scope>NUCLEOTIDE SEQUENCE [LARGE SCALE GENOMIC DNA]</scope>
    <source>
        <strain evidence="3 4">BVB16</strain>
    </source>
</reference>
<dbReference type="GeneID" id="59258500"/>
<gene>
    <name evidence="3" type="ORF">Bfra_004403</name>
</gene>
<proteinExistence type="predicted"/>
<evidence type="ECO:0000256" key="1">
    <source>
        <dbReference type="SAM" id="MobiDB-lite"/>
    </source>
</evidence>
<organism evidence="3 4">
    <name type="scientific">Botrytis fragariae</name>
    <dbReference type="NCBI Taxonomy" id="1964551"/>
    <lineage>
        <taxon>Eukaryota</taxon>
        <taxon>Fungi</taxon>
        <taxon>Dikarya</taxon>
        <taxon>Ascomycota</taxon>
        <taxon>Pezizomycotina</taxon>
        <taxon>Leotiomycetes</taxon>
        <taxon>Helotiales</taxon>
        <taxon>Sclerotiniaceae</taxon>
        <taxon>Botrytis</taxon>
    </lineage>
</organism>
<feature type="compositionally biased region" description="Low complexity" evidence="1">
    <location>
        <begin position="327"/>
        <end position="343"/>
    </location>
</feature>
<dbReference type="AlphaFoldDB" id="A0A8H6EJC6"/>
<dbReference type="EMBL" id="JABFCT010000007">
    <property type="protein sequence ID" value="KAF5874396.1"/>
    <property type="molecule type" value="Genomic_DNA"/>
</dbReference>
<keyword evidence="2" id="KW-1133">Transmembrane helix</keyword>
<feature type="region of interest" description="Disordered" evidence="1">
    <location>
        <begin position="380"/>
        <end position="417"/>
    </location>
</feature>
<keyword evidence="4" id="KW-1185">Reference proteome</keyword>
<feature type="transmembrane region" description="Helical" evidence="2">
    <location>
        <begin position="211"/>
        <end position="233"/>
    </location>
</feature>
<keyword evidence="2" id="KW-0812">Transmembrane</keyword>
<feature type="region of interest" description="Disordered" evidence="1">
    <location>
        <begin position="1"/>
        <end position="170"/>
    </location>
</feature>